<reference evidence="1" key="1">
    <citation type="journal article" date="2015" name="Nature">
        <title>Complex archaea that bridge the gap between prokaryotes and eukaryotes.</title>
        <authorList>
            <person name="Spang A."/>
            <person name="Saw J.H."/>
            <person name="Jorgensen S.L."/>
            <person name="Zaremba-Niedzwiedzka K."/>
            <person name="Martijn J."/>
            <person name="Lind A.E."/>
            <person name="van Eijk R."/>
            <person name="Schleper C."/>
            <person name="Guy L."/>
            <person name="Ettema T.J."/>
        </authorList>
    </citation>
    <scope>NUCLEOTIDE SEQUENCE</scope>
</reference>
<name>A0A0F9BXI7_9ZZZZ</name>
<gene>
    <name evidence="1" type="ORF">LCGC14_2473600</name>
</gene>
<accession>A0A0F9BXI7</accession>
<protein>
    <submittedName>
        <fullName evidence="1">Uncharacterized protein</fullName>
    </submittedName>
</protein>
<dbReference type="AlphaFoldDB" id="A0A0F9BXI7"/>
<feature type="non-terminal residue" evidence="1">
    <location>
        <position position="1"/>
    </location>
</feature>
<dbReference type="EMBL" id="LAZR01038794">
    <property type="protein sequence ID" value="KKL18632.1"/>
    <property type="molecule type" value="Genomic_DNA"/>
</dbReference>
<sequence length="213" mass="21982">VNAGTAGGVLIPDLHKLFFNDIGGEHIFGDGNSMVLTTAGDVFLKTGGVDYRFRSVFFLIPSSTPIRFRDSGLNINSSVDGQLDINADVELELAAPRIQLEGKVNLGAEGDLTISAGGAVAVTKTYHSIIVNGGGGSGNDQLDTATGGSEGDLLVLKANTTGGSDTVTVADGTGADTFILAGGANFVMDHVDDRLTLLHNGTEWVELSRSTNS</sequence>
<evidence type="ECO:0000313" key="1">
    <source>
        <dbReference type="EMBL" id="KKL18632.1"/>
    </source>
</evidence>
<comment type="caution">
    <text evidence="1">The sequence shown here is derived from an EMBL/GenBank/DDBJ whole genome shotgun (WGS) entry which is preliminary data.</text>
</comment>
<proteinExistence type="predicted"/>
<organism evidence="1">
    <name type="scientific">marine sediment metagenome</name>
    <dbReference type="NCBI Taxonomy" id="412755"/>
    <lineage>
        <taxon>unclassified sequences</taxon>
        <taxon>metagenomes</taxon>
        <taxon>ecological metagenomes</taxon>
    </lineage>
</organism>